<organism evidence="2 3">
    <name type="scientific">Dinoroseobacter shibae (strain DSM 16493 / NCIMB 14021 / DFL 12)</name>
    <dbReference type="NCBI Taxonomy" id="398580"/>
    <lineage>
        <taxon>Bacteria</taxon>
        <taxon>Pseudomonadati</taxon>
        <taxon>Pseudomonadota</taxon>
        <taxon>Alphaproteobacteria</taxon>
        <taxon>Rhodobacterales</taxon>
        <taxon>Roseobacteraceae</taxon>
        <taxon>Dinoroseobacter</taxon>
    </lineage>
</organism>
<accession>A8LJ64</accession>
<keyword evidence="3" id="KW-1185">Reference proteome</keyword>
<protein>
    <recommendedName>
        <fullName evidence="4">Protein ImuA</fullName>
    </recommendedName>
</protein>
<evidence type="ECO:0000256" key="1">
    <source>
        <dbReference type="SAM" id="MobiDB-lite"/>
    </source>
</evidence>
<evidence type="ECO:0000313" key="2">
    <source>
        <dbReference type="EMBL" id="ABV94559.1"/>
    </source>
</evidence>
<sequence length="217" mass="23431">MYPAPMAIHDLTTAGLRPGSLQAQPRPGLTVLPQMRLAYRRVHEVTGLARRFLAVLTAAATERGPVLWIRPDWDREGLNPDGIAAHINPARLLTVHVRRAQDLLWCTEEALRSGAAALVVAELPEPPALTPVRRLHLAAEQGSAREGATLGLLVTPGTGGAAGVESRWSLAPRHRGGRAAWELTRLRDRTAPPAAWTLRRGPSRDTPWITDATPGPG</sequence>
<reference evidence="3" key="1">
    <citation type="journal article" date="2010" name="ISME J.">
        <title>The complete genome sequence of the algal symbiont Dinoroseobacter shibae: a hitchhiker's guide to life in the sea.</title>
        <authorList>
            <person name="Wagner-Dobler I."/>
            <person name="Ballhausen B."/>
            <person name="Berger M."/>
            <person name="Brinkhoff T."/>
            <person name="Buchholz I."/>
            <person name="Bunk B."/>
            <person name="Cypionka H."/>
            <person name="Daniel R."/>
            <person name="Drepper T."/>
            <person name="Gerdts G."/>
            <person name="Hahnke S."/>
            <person name="Han C."/>
            <person name="Jahn D."/>
            <person name="Kalhoefer D."/>
            <person name="Kiss H."/>
            <person name="Klenk H.P."/>
            <person name="Kyrpides N."/>
            <person name="Liebl W."/>
            <person name="Liesegang H."/>
            <person name="Meincke L."/>
            <person name="Pati A."/>
            <person name="Petersen J."/>
            <person name="Piekarski T."/>
            <person name="Pommerenke C."/>
            <person name="Pradella S."/>
            <person name="Pukall R."/>
            <person name="Rabus R."/>
            <person name="Stackebrandt E."/>
            <person name="Thole S."/>
            <person name="Thompson L."/>
            <person name="Tielen P."/>
            <person name="Tomasch J."/>
            <person name="von Jan M."/>
            <person name="Wanphrut N."/>
            <person name="Wichels A."/>
            <person name="Zech H."/>
            <person name="Simon M."/>
        </authorList>
    </citation>
    <scope>NUCLEOTIDE SEQUENCE [LARGE SCALE GENOMIC DNA]</scope>
    <source>
        <strain evidence="3">DSM 16493 / NCIMB 14021 / DFL 12</strain>
    </source>
</reference>
<gene>
    <name evidence="2" type="ordered locus">Dshi_2826</name>
</gene>
<evidence type="ECO:0000313" key="3">
    <source>
        <dbReference type="Proteomes" id="UP000006833"/>
    </source>
</evidence>
<dbReference type="InterPro" id="IPR027417">
    <property type="entry name" value="P-loop_NTPase"/>
</dbReference>
<evidence type="ECO:0008006" key="4">
    <source>
        <dbReference type="Google" id="ProtNLM"/>
    </source>
</evidence>
<dbReference type="SUPFAM" id="SSF52540">
    <property type="entry name" value="P-loop containing nucleoside triphosphate hydrolases"/>
    <property type="match status" value="1"/>
</dbReference>
<dbReference type="HOGENOM" id="CLU_104195_0_0_5"/>
<name>A8LJ64_DINSH</name>
<dbReference type="RefSeq" id="WP_012179487.1">
    <property type="nucleotide sequence ID" value="NC_009952.1"/>
</dbReference>
<dbReference type="AlphaFoldDB" id="A8LJ64"/>
<dbReference type="Proteomes" id="UP000006833">
    <property type="component" value="Chromosome"/>
</dbReference>
<dbReference type="eggNOG" id="COG4544">
    <property type="taxonomic scope" value="Bacteria"/>
</dbReference>
<proteinExistence type="predicted"/>
<dbReference type="EMBL" id="CP000830">
    <property type="protein sequence ID" value="ABV94559.1"/>
    <property type="molecule type" value="Genomic_DNA"/>
</dbReference>
<dbReference type="KEGG" id="dsh:Dshi_2826"/>
<dbReference type="STRING" id="398580.Dshi_2826"/>
<dbReference type="Gene3D" id="3.40.50.300">
    <property type="entry name" value="P-loop containing nucleotide triphosphate hydrolases"/>
    <property type="match status" value="1"/>
</dbReference>
<feature type="region of interest" description="Disordered" evidence="1">
    <location>
        <begin position="195"/>
        <end position="217"/>
    </location>
</feature>